<dbReference type="RefSeq" id="WP_094324804.1">
    <property type="nucleotide sequence ID" value="NZ_CP022347.1"/>
</dbReference>
<feature type="transmembrane region" description="Helical" evidence="7">
    <location>
        <begin position="76"/>
        <end position="98"/>
    </location>
</feature>
<evidence type="ECO:0000256" key="7">
    <source>
        <dbReference type="SAM" id="Phobius"/>
    </source>
</evidence>
<name>A0A222MWK3_9BACT</name>
<keyword evidence="3 7" id="KW-0812">Transmembrane</keyword>
<dbReference type="Proteomes" id="UP000201169">
    <property type="component" value="Chromosome"/>
</dbReference>
<feature type="transmembrane region" description="Helical" evidence="7">
    <location>
        <begin position="197"/>
        <end position="219"/>
    </location>
</feature>
<keyword evidence="5 7" id="KW-0472">Membrane</keyword>
<evidence type="ECO:0000256" key="1">
    <source>
        <dbReference type="ARBA" id="ARBA00004651"/>
    </source>
</evidence>
<dbReference type="GO" id="GO:0005886">
    <property type="term" value="C:plasma membrane"/>
    <property type="evidence" value="ECO:0007669"/>
    <property type="project" value="UniProtKB-SubCell"/>
</dbReference>
<dbReference type="PANTHER" id="PTHR34390">
    <property type="entry name" value="UPF0442 PROTEIN YJJB-RELATED"/>
    <property type="match status" value="1"/>
</dbReference>
<evidence type="ECO:0000256" key="4">
    <source>
        <dbReference type="ARBA" id="ARBA00022989"/>
    </source>
</evidence>
<dbReference type="InterPro" id="IPR010619">
    <property type="entry name" value="ThrE-like_N"/>
</dbReference>
<accession>A0A222MWK3</accession>
<evidence type="ECO:0000313" key="10">
    <source>
        <dbReference type="Proteomes" id="UP000201169"/>
    </source>
</evidence>
<evidence type="ECO:0000313" key="9">
    <source>
        <dbReference type="EMBL" id="ASQ30016.1"/>
    </source>
</evidence>
<evidence type="ECO:0000256" key="2">
    <source>
        <dbReference type="ARBA" id="ARBA00022475"/>
    </source>
</evidence>
<dbReference type="PANTHER" id="PTHR34390:SF2">
    <property type="entry name" value="SUCCINATE TRANSPORTER SUBUNIT YJJP-RELATED"/>
    <property type="match status" value="1"/>
</dbReference>
<dbReference type="KEGG" id="cavi:CAV_0348"/>
<evidence type="ECO:0000259" key="8">
    <source>
        <dbReference type="Pfam" id="PF06738"/>
    </source>
</evidence>
<proteinExistence type="inferred from homology"/>
<keyword evidence="2" id="KW-1003">Cell membrane</keyword>
<reference evidence="9 10" key="1">
    <citation type="submission" date="2017-07" db="EMBL/GenBank/DDBJ databases">
        <title>Analysis of two Campylobacter avium genomes and identification of a novel hippuricase gene.</title>
        <authorList>
            <person name="Miller W.G."/>
            <person name="Chapman M.H."/>
            <person name="Yee E."/>
            <person name="Revez J."/>
            <person name="Bono J.L."/>
            <person name="Rossi M."/>
        </authorList>
    </citation>
    <scope>NUCLEOTIDE SEQUENCE [LARGE SCALE GENOMIC DNA]</scope>
    <source>
        <strain evidence="9 10">LMG 24591</strain>
    </source>
</reference>
<feature type="domain" description="Threonine/serine exporter-like N-terminal" evidence="8">
    <location>
        <begin position="13"/>
        <end position="250"/>
    </location>
</feature>
<protein>
    <submittedName>
        <fullName evidence="9">Putative ThrE family threonine/serine exporter</fullName>
    </submittedName>
</protein>
<comment type="subcellular location">
    <subcellularLocation>
        <location evidence="1">Cell membrane</location>
        <topology evidence="1">Multi-pass membrane protein</topology>
    </subcellularLocation>
</comment>
<dbReference type="GO" id="GO:0015744">
    <property type="term" value="P:succinate transport"/>
    <property type="evidence" value="ECO:0007669"/>
    <property type="project" value="TreeGrafter"/>
</dbReference>
<dbReference type="GO" id="GO:0022857">
    <property type="term" value="F:transmembrane transporter activity"/>
    <property type="evidence" value="ECO:0007669"/>
    <property type="project" value="InterPro"/>
</dbReference>
<keyword evidence="10" id="KW-1185">Reference proteome</keyword>
<dbReference type="Pfam" id="PF06738">
    <property type="entry name" value="ThrE"/>
    <property type="match status" value="1"/>
</dbReference>
<organism evidence="9 10">
    <name type="scientific">Campylobacter avium LMG 24591</name>
    <dbReference type="NCBI Taxonomy" id="522484"/>
    <lineage>
        <taxon>Bacteria</taxon>
        <taxon>Pseudomonadati</taxon>
        <taxon>Campylobacterota</taxon>
        <taxon>Epsilonproteobacteria</taxon>
        <taxon>Campylobacterales</taxon>
        <taxon>Campylobacteraceae</taxon>
        <taxon>Campylobacter</taxon>
    </lineage>
</organism>
<sequence length="258" mass="29118">MQKPDIQEFSNFIIDYVSAMVSIGTYSSRINRCAIRIAQSYGYTLNLNFSFNRTIINIIDPDDYSSLRTYIVKNKFLLIDFTLISNLSALSWAIYDHIHDIKVAKRCFKKLISTKKRPMYSYVLIQSIGSAAFSRLFGGDFATLFLIFFSTLVGASLKMLGMKFNVGIRILYLCCSFISSYIAYIGVSLNLTNTPEVALGSSILYLIPGVFFINSVIDILKDYIQVGLSKIINIIILIICIALGLYLTLILSDFRLVQ</sequence>
<dbReference type="InterPro" id="IPR050539">
    <property type="entry name" value="ThrE_Dicarb/AminoAcid_Exp"/>
</dbReference>
<dbReference type="AlphaFoldDB" id="A0A222MWK3"/>
<feature type="transmembrane region" description="Helical" evidence="7">
    <location>
        <begin position="170"/>
        <end position="191"/>
    </location>
</feature>
<gene>
    <name evidence="9" type="ORF">CAV_0348</name>
</gene>
<evidence type="ECO:0000256" key="6">
    <source>
        <dbReference type="ARBA" id="ARBA00034125"/>
    </source>
</evidence>
<feature type="transmembrane region" description="Helical" evidence="7">
    <location>
        <begin position="231"/>
        <end position="251"/>
    </location>
</feature>
<keyword evidence="4 7" id="KW-1133">Transmembrane helix</keyword>
<evidence type="ECO:0000256" key="5">
    <source>
        <dbReference type="ARBA" id="ARBA00023136"/>
    </source>
</evidence>
<evidence type="ECO:0000256" key="3">
    <source>
        <dbReference type="ARBA" id="ARBA00022692"/>
    </source>
</evidence>
<comment type="similarity">
    <text evidence="6">Belongs to the ThrE exporter (TC 2.A.79) family.</text>
</comment>
<dbReference type="EMBL" id="CP022347">
    <property type="protein sequence ID" value="ASQ30016.1"/>
    <property type="molecule type" value="Genomic_DNA"/>
</dbReference>
<dbReference type="OrthoDB" id="9813917at2"/>